<dbReference type="InterPro" id="IPR053185">
    <property type="entry name" value="SET_domain_protein"/>
</dbReference>
<reference evidence="3" key="1">
    <citation type="journal article" date="2021" name="Nat. Commun.">
        <title>Genetic determinants of endophytism in the Arabidopsis root mycobiome.</title>
        <authorList>
            <person name="Mesny F."/>
            <person name="Miyauchi S."/>
            <person name="Thiergart T."/>
            <person name="Pickel B."/>
            <person name="Atanasova L."/>
            <person name="Karlsson M."/>
            <person name="Huettel B."/>
            <person name="Barry K.W."/>
            <person name="Haridas S."/>
            <person name="Chen C."/>
            <person name="Bauer D."/>
            <person name="Andreopoulos W."/>
            <person name="Pangilinan J."/>
            <person name="LaButti K."/>
            <person name="Riley R."/>
            <person name="Lipzen A."/>
            <person name="Clum A."/>
            <person name="Drula E."/>
            <person name="Henrissat B."/>
            <person name="Kohler A."/>
            <person name="Grigoriev I.V."/>
            <person name="Martin F.M."/>
            <person name="Hacquard S."/>
        </authorList>
    </citation>
    <scope>NUCLEOTIDE SEQUENCE</scope>
    <source>
        <strain evidence="3">MPI-CAGE-AT-0016</strain>
    </source>
</reference>
<organism evidence="3 4">
    <name type="scientific">Plectosphaerella cucumerina</name>
    <dbReference type="NCBI Taxonomy" id="40658"/>
    <lineage>
        <taxon>Eukaryota</taxon>
        <taxon>Fungi</taxon>
        <taxon>Dikarya</taxon>
        <taxon>Ascomycota</taxon>
        <taxon>Pezizomycotina</taxon>
        <taxon>Sordariomycetes</taxon>
        <taxon>Hypocreomycetidae</taxon>
        <taxon>Glomerellales</taxon>
        <taxon>Plectosphaerellaceae</taxon>
        <taxon>Plectosphaerella</taxon>
    </lineage>
</organism>
<dbReference type="SMART" id="SM00317">
    <property type="entry name" value="SET"/>
    <property type="match status" value="1"/>
</dbReference>
<feature type="domain" description="SET" evidence="2">
    <location>
        <begin position="70"/>
        <end position="217"/>
    </location>
</feature>
<proteinExistence type="predicted"/>
<evidence type="ECO:0000313" key="4">
    <source>
        <dbReference type="Proteomes" id="UP000813385"/>
    </source>
</evidence>
<dbReference type="InterPro" id="IPR001214">
    <property type="entry name" value="SET_dom"/>
</dbReference>
<dbReference type="PANTHER" id="PTHR47332:SF4">
    <property type="entry name" value="SET DOMAIN-CONTAINING PROTEIN 5"/>
    <property type="match status" value="1"/>
</dbReference>
<feature type="signal peptide" evidence="1">
    <location>
        <begin position="1"/>
        <end position="19"/>
    </location>
</feature>
<dbReference type="PROSITE" id="PS50280">
    <property type="entry name" value="SET"/>
    <property type="match status" value="1"/>
</dbReference>
<keyword evidence="1" id="KW-0732">Signal</keyword>
<evidence type="ECO:0000256" key="1">
    <source>
        <dbReference type="SAM" id="SignalP"/>
    </source>
</evidence>
<dbReference type="AlphaFoldDB" id="A0A8K0TRI2"/>
<dbReference type="OrthoDB" id="438641at2759"/>
<feature type="chain" id="PRO_5035465985" description="SET domain-containing protein" evidence="1">
    <location>
        <begin position="20"/>
        <end position="329"/>
    </location>
</feature>
<dbReference type="Pfam" id="PF00856">
    <property type="entry name" value="SET"/>
    <property type="match status" value="1"/>
</dbReference>
<gene>
    <name evidence="3" type="ORF">B0T11DRAFT_269795</name>
</gene>
<protein>
    <recommendedName>
        <fullName evidence="2">SET domain-containing protein</fullName>
    </recommendedName>
</protein>
<keyword evidence="4" id="KW-1185">Reference proteome</keyword>
<comment type="caution">
    <text evidence="3">The sequence shown here is derived from an EMBL/GenBank/DDBJ whole genome shotgun (WGS) entry which is preliminary data.</text>
</comment>
<dbReference type="InterPro" id="IPR046341">
    <property type="entry name" value="SET_dom_sf"/>
</dbReference>
<evidence type="ECO:0000313" key="3">
    <source>
        <dbReference type="EMBL" id="KAH7375142.1"/>
    </source>
</evidence>
<dbReference type="Gene3D" id="2.170.270.10">
    <property type="entry name" value="SET domain"/>
    <property type="match status" value="1"/>
</dbReference>
<dbReference type="SUPFAM" id="SSF82199">
    <property type="entry name" value="SET domain"/>
    <property type="match status" value="1"/>
</dbReference>
<dbReference type="Proteomes" id="UP000813385">
    <property type="component" value="Unassembled WGS sequence"/>
</dbReference>
<dbReference type="PANTHER" id="PTHR47332">
    <property type="entry name" value="SET DOMAIN-CONTAINING PROTEIN 5"/>
    <property type="match status" value="1"/>
</dbReference>
<evidence type="ECO:0000259" key="2">
    <source>
        <dbReference type="PROSITE" id="PS50280"/>
    </source>
</evidence>
<dbReference type="EMBL" id="JAGPXD010000001">
    <property type="protein sequence ID" value="KAH7375142.1"/>
    <property type="molecule type" value="Genomic_DNA"/>
</dbReference>
<name>A0A8K0TRI2_9PEZI</name>
<dbReference type="CDD" id="cd20071">
    <property type="entry name" value="SET_SMYD"/>
    <property type="match status" value="1"/>
</dbReference>
<sequence>MMLGTLVMLLLFGSGTARSRDIDGGADRSTSSRDAMLPFAVHVQACAKGDEFAEYRRQYGLNLQSPDGLWTVEQTVDRGLGLFAARNIDKGTHVLVEEPMFAINPGRFHADKGYAIGALQDAVEASFRRLNATSREEYLACHEHRPTGSAGSRALHIFISNAYTMPDGRVGIFPRIAKINHSCRPNTVNTFSDSRGARVIWAGRDIAAGEEITVTYVPLIEATAGRRARLAQYGFKCQCEACNAHEGDAERLEMSNLARELNGALSDPASSGSVMTKARRLVRLVEDEGLVEYHAMAYRLATLAAMRDGSNIVAERWARKEAEMHEYAR</sequence>
<accession>A0A8K0TRI2</accession>